<sequence length="483" mass="51105">MNSQFVLPDFAPALPEIILAAAALILVLVGVFAKQRPFSIVCGGAILALFVALVLVVMAPDARVETFGGAFVNDAFARFMKALSLIGSIAALVMSGDYLRRNNIAIFEFPLLVLLATTGMLMVISANNLIALYIGLELFSLSSYVIAALHRDNLRSSEAGLKYFVLGALSSGMLLYGASLIYGFTGSISFPVIAKAVAVEGATGPGIGIIVGMVFMAAGLAFKISAVPFHMWTPDVYEGSPTPVTAFFATAPKMAAMAMAVRVFISAFPAITSQWQQIIVFMSILSMVLGAFAAIGQKNIKRLMAYSSIANIGFALVGLSAGTVEGVNGVIVYMAIYLAMTVGSFACILSMRRDGVNVETIDDLAGSGKTNPMMAFCLAMFMFSMAGIPPLAGFFAKFFVFSAAIKANMLTLAIIGVLSSVVGAYYYLRIVKVMYFDEPKGAFDKMDMGVKGALAVSFVVVFFFALWPSLLLDAAASAAHALF</sequence>
<keyword evidence="9" id="KW-1185">Reference proteome</keyword>
<feature type="transmembrane region" description="Helical" evidence="5">
    <location>
        <begin position="79"/>
        <end position="99"/>
    </location>
</feature>
<evidence type="ECO:0000256" key="6">
    <source>
        <dbReference type="RuleBase" id="RU000320"/>
    </source>
</evidence>
<keyword evidence="4 5" id="KW-0472">Membrane</keyword>
<evidence type="ECO:0000256" key="2">
    <source>
        <dbReference type="ARBA" id="ARBA00022692"/>
    </source>
</evidence>
<feature type="transmembrane region" description="Helical" evidence="5">
    <location>
        <begin position="202"/>
        <end position="222"/>
    </location>
</feature>
<keyword evidence="2 5" id="KW-0812">Transmembrane</keyword>
<feature type="transmembrane region" description="Helical" evidence="5">
    <location>
        <begin position="254"/>
        <end position="272"/>
    </location>
</feature>
<dbReference type="HAMAP" id="MF_00445">
    <property type="entry name" value="NDH1_NuoN_1"/>
    <property type="match status" value="1"/>
</dbReference>
<dbReference type="InterPro" id="IPR010096">
    <property type="entry name" value="NADH-Q_OxRdtase_suN/2"/>
</dbReference>
<keyword evidence="5" id="KW-0874">Quinone</keyword>
<dbReference type="EC" id="7.1.1.-" evidence="5"/>
<organism evidence="8 9">
    <name type="scientific">Hohaiivirga grylli</name>
    <dbReference type="NCBI Taxonomy" id="3133970"/>
    <lineage>
        <taxon>Bacteria</taxon>
        <taxon>Pseudomonadati</taxon>
        <taxon>Pseudomonadota</taxon>
        <taxon>Alphaproteobacteria</taxon>
        <taxon>Hyphomicrobiales</taxon>
        <taxon>Methylobacteriaceae</taxon>
        <taxon>Hohaiivirga</taxon>
    </lineage>
</organism>
<reference evidence="8 9" key="1">
    <citation type="submission" date="2024-04" db="EMBL/GenBank/DDBJ databases">
        <title>A novel species isolated from cricket.</title>
        <authorList>
            <person name="Wang H.-C."/>
        </authorList>
    </citation>
    <scope>NUCLEOTIDE SEQUENCE [LARGE SCALE GENOMIC DNA]</scope>
    <source>
        <strain evidence="8 9">WL0021</strain>
    </source>
</reference>
<dbReference type="InterPro" id="IPR001750">
    <property type="entry name" value="ND/Mrp_TM"/>
</dbReference>
<evidence type="ECO:0000256" key="5">
    <source>
        <dbReference type="HAMAP-Rule" id="MF_00445"/>
    </source>
</evidence>
<keyword evidence="5" id="KW-0813">Transport</keyword>
<feature type="transmembrane region" description="Helical" evidence="5">
    <location>
        <begin position="278"/>
        <end position="296"/>
    </location>
</feature>
<comment type="subunit">
    <text evidence="5">NDH-1 is composed of 14 different subunits. Subunits NuoA, H, J, K, L, M, N constitute the membrane sector of the complex.</text>
</comment>
<dbReference type="PANTHER" id="PTHR22773">
    <property type="entry name" value="NADH DEHYDROGENASE"/>
    <property type="match status" value="1"/>
</dbReference>
<evidence type="ECO:0000313" key="9">
    <source>
        <dbReference type="Proteomes" id="UP001418637"/>
    </source>
</evidence>
<keyword evidence="5" id="KW-0830">Ubiquinone</keyword>
<dbReference type="Pfam" id="PF00361">
    <property type="entry name" value="Proton_antipo_M"/>
    <property type="match status" value="1"/>
</dbReference>
<comment type="subcellular location">
    <subcellularLocation>
        <location evidence="5">Cell membrane</location>
        <topology evidence="5">Multi-pass membrane protein</topology>
    </subcellularLocation>
    <subcellularLocation>
        <location evidence="1">Endomembrane system</location>
        <topology evidence="1">Multi-pass membrane protein</topology>
    </subcellularLocation>
    <subcellularLocation>
        <location evidence="6">Membrane</location>
        <topology evidence="6">Multi-pass membrane protein</topology>
    </subcellularLocation>
</comment>
<evidence type="ECO:0000256" key="4">
    <source>
        <dbReference type="ARBA" id="ARBA00023136"/>
    </source>
</evidence>
<evidence type="ECO:0000313" key="8">
    <source>
        <dbReference type="EMBL" id="MEN3930765.1"/>
    </source>
</evidence>
<feature type="transmembrane region" description="Helical" evidence="5">
    <location>
        <begin position="372"/>
        <end position="395"/>
    </location>
</feature>
<dbReference type="NCBIfam" id="TIGR01770">
    <property type="entry name" value="NDH_I_N"/>
    <property type="match status" value="1"/>
</dbReference>
<feature type="domain" description="NADH:quinone oxidoreductase/Mrp antiporter transmembrane" evidence="7">
    <location>
        <begin position="126"/>
        <end position="422"/>
    </location>
</feature>
<comment type="function">
    <text evidence="5">NDH-1 shuttles electrons from NADH, via FMN and iron-sulfur (Fe-S) centers, to quinones in the respiratory chain. The immediate electron acceptor for the enzyme in this species is believed to be ubiquinone. Couples the redox reaction to proton translocation (for every two electrons transferred, four hydrogen ions are translocated across the cytoplasmic membrane), and thus conserves the redox energy in a proton gradient.</text>
</comment>
<evidence type="ECO:0000256" key="1">
    <source>
        <dbReference type="ARBA" id="ARBA00004127"/>
    </source>
</evidence>
<dbReference type="Proteomes" id="UP001418637">
    <property type="component" value="Unassembled WGS sequence"/>
</dbReference>
<feature type="transmembrane region" description="Helical" evidence="5">
    <location>
        <begin position="303"/>
        <end position="324"/>
    </location>
</feature>
<feature type="transmembrane region" description="Helical" evidence="5">
    <location>
        <begin position="40"/>
        <end position="59"/>
    </location>
</feature>
<keyword evidence="5" id="KW-0520">NAD</keyword>
<feature type="transmembrane region" description="Helical" evidence="5">
    <location>
        <begin position="130"/>
        <end position="149"/>
    </location>
</feature>
<dbReference type="NCBIfam" id="NF004440">
    <property type="entry name" value="PRK05777.1-3"/>
    <property type="match status" value="1"/>
</dbReference>
<evidence type="ECO:0000256" key="3">
    <source>
        <dbReference type="ARBA" id="ARBA00022989"/>
    </source>
</evidence>
<feature type="transmembrane region" description="Helical" evidence="5">
    <location>
        <begin position="106"/>
        <end position="124"/>
    </location>
</feature>
<comment type="catalytic activity">
    <reaction evidence="5">
        <text>a quinone + NADH + 5 H(+)(in) = a quinol + NAD(+) + 4 H(+)(out)</text>
        <dbReference type="Rhea" id="RHEA:57888"/>
        <dbReference type="ChEBI" id="CHEBI:15378"/>
        <dbReference type="ChEBI" id="CHEBI:24646"/>
        <dbReference type="ChEBI" id="CHEBI:57540"/>
        <dbReference type="ChEBI" id="CHEBI:57945"/>
        <dbReference type="ChEBI" id="CHEBI:132124"/>
    </reaction>
</comment>
<dbReference type="EMBL" id="JBBYXI010000002">
    <property type="protein sequence ID" value="MEN3930765.1"/>
    <property type="molecule type" value="Genomic_DNA"/>
</dbReference>
<feature type="transmembrane region" description="Helical" evidence="5">
    <location>
        <begin position="330"/>
        <end position="351"/>
    </location>
</feature>
<comment type="similarity">
    <text evidence="5">Belongs to the complex I subunit 2 family.</text>
</comment>
<feature type="transmembrane region" description="Helical" evidence="5">
    <location>
        <begin position="12"/>
        <end position="33"/>
    </location>
</feature>
<gene>
    <name evidence="5 8" type="primary">nuoN</name>
    <name evidence="8" type="ORF">WJT86_06800</name>
</gene>
<accession>A0ABV0BIG7</accession>
<feature type="transmembrane region" description="Helical" evidence="5">
    <location>
        <begin position="161"/>
        <end position="182"/>
    </location>
</feature>
<feature type="transmembrane region" description="Helical" evidence="5">
    <location>
        <begin position="407"/>
        <end position="428"/>
    </location>
</feature>
<keyword evidence="5" id="KW-1003">Cell membrane</keyword>
<dbReference type="RefSeq" id="WP_346336779.1">
    <property type="nucleotide sequence ID" value="NZ_JBBYXI010000002.1"/>
</dbReference>
<dbReference type="PRINTS" id="PR01434">
    <property type="entry name" value="NADHDHGNASE5"/>
</dbReference>
<protein>
    <recommendedName>
        <fullName evidence="5">NADH-quinone oxidoreductase subunit N</fullName>
        <ecNumber evidence="5">7.1.1.-</ecNumber>
    </recommendedName>
    <alternativeName>
        <fullName evidence="5">NADH dehydrogenase I subunit N</fullName>
    </alternativeName>
    <alternativeName>
        <fullName evidence="5">NDH-1 subunit N</fullName>
    </alternativeName>
</protein>
<feature type="transmembrane region" description="Helical" evidence="5">
    <location>
        <begin position="448"/>
        <end position="467"/>
    </location>
</feature>
<comment type="caution">
    <text evidence="8">The sequence shown here is derived from an EMBL/GenBank/DDBJ whole genome shotgun (WGS) entry which is preliminary data.</text>
</comment>
<name>A0ABV0BIG7_9HYPH</name>
<evidence type="ECO:0000259" key="7">
    <source>
        <dbReference type="Pfam" id="PF00361"/>
    </source>
</evidence>
<keyword evidence="3 5" id="KW-1133">Transmembrane helix</keyword>
<keyword evidence="5" id="KW-1278">Translocase</keyword>
<proteinExistence type="inferred from homology"/>